<sequence length="321" mass="36540">MLHGSVHVTHVEDNNSMQKRKLQIEAIMKNKMDRRNLNDYLKSMNEFKKTDHLSPLLTGCPAQANAIPPHVAETMTTTRSDINLRNNHRNQEPRSATTKERSIDQTFKNPNHLPPISHLHARIKKPTIRTGNERVKELRSIWTSAILLALGELLLERAVDHVGEAALLSRLLLERLRRVGRLRVPGPGQVGEPEEDSDEQEREKERSHAAARPRVQRAAAAEHAHRAQRWRIGFHRDPRKLPRNVSGSEVEDRAGRSDNHSVFFSCNKRRGIRLVYCDLGEKLPNAEHYEVGAHWTTGIRSHLGSDGCVFPMDCDGRSWTA</sequence>
<dbReference type="EMBL" id="AMZH03005222">
    <property type="protein sequence ID" value="RRT66969.1"/>
    <property type="molecule type" value="Genomic_DNA"/>
</dbReference>
<proteinExistence type="predicted"/>
<evidence type="ECO:0000256" key="1">
    <source>
        <dbReference type="SAM" id="MobiDB-lite"/>
    </source>
</evidence>
<comment type="caution">
    <text evidence="2">The sequence shown here is derived from an EMBL/GenBank/DDBJ whole genome shotgun (WGS) entry which is preliminary data.</text>
</comment>
<dbReference type="AlphaFoldDB" id="A0A426ZSG8"/>
<dbReference type="Proteomes" id="UP000287651">
    <property type="component" value="Unassembled WGS sequence"/>
</dbReference>
<accession>A0A426ZSG8</accession>
<feature type="region of interest" description="Disordered" evidence="1">
    <location>
        <begin position="183"/>
        <end position="220"/>
    </location>
</feature>
<evidence type="ECO:0000313" key="2">
    <source>
        <dbReference type="EMBL" id="RRT66969.1"/>
    </source>
</evidence>
<feature type="compositionally biased region" description="Basic and acidic residues" evidence="1">
    <location>
        <begin position="89"/>
        <end position="103"/>
    </location>
</feature>
<gene>
    <name evidence="2" type="ORF">B296_00029156</name>
</gene>
<feature type="region of interest" description="Disordered" evidence="1">
    <location>
        <begin position="78"/>
        <end position="117"/>
    </location>
</feature>
<evidence type="ECO:0000313" key="3">
    <source>
        <dbReference type="Proteomes" id="UP000287651"/>
    </source>
</evidence>
<organism evidence="2 3">
    <name type="scientific">Ensete ventricosum</name>
    <name type="common">Abyssinian banana</name>
    <name type="synonym">Musa ensete</name>
    <dbReference type="NCBI Taxonomy" id="4639"/>
    <lineage>
        <taxon>Eukaryota</taxon>
        <taxon>Viridiplantae</taxon>
        <taxon>Streptophyta</taxon>
        <taxon>Embryophyta</taxon>
        <taxon>Tracheophyta</taxon>
        <taxon>Spermatophyta</taxon>
        <taxon>Magnoliopsida</taxon>
        <taxon>Liliopsida</taxon>
        <taxon>Zingiberales</taxon>
        <taxon>Musaceae</taxon>
        <taxon>Ensete</taxon>
    </lineage>
</organism>
<name>A0A426ZSG8_ENSVE</name>
<reference evidence="2 3" key="1">
    <citation type="journal article" date="2014" name="Agronomy (Basel)">
        <title>A Draft Genome Sequence for Ensete ventricosum, the Drought-Tolerant Tree Against Hunger.</title>
        <authorList>
            <person name="Harrison J."/>
            <person name="Moore K.A."/>
            <person name="Paszkiewicz K."/>
            <person name="Jones T."/>
            <person name="Grant M."/>
            <person name="Ambacheew D."/>
            <person name="Muzemil S."/>
            <person name="Studholme D.J."/>
        </authorList>
    </citation>
    <scope>NUCLEOTIDE SEQUENCE [LARGE SCALE GENOMIC DNA]</scope>
</reference>
<protein>
    <submittedName>
        <fullName evidence="2">Uncharacterized protein</fullName>
    </submittedName>
</protein>